<evidence type="ECO:0000313" key="16">
    <source>
        <dbReference type="Proteomes" id="UP001221898"/>
    </source>
</evidence>
<evidence type="ECO:0000256" key="5">
    <source>
        <dbReference type="ARBA" id="ARBA00022989"/>
    </source>
</evidence>
<keyword evidence="9" id="KW-0325">Glycoprotein</keyword>
<dbReference type="AlphaFoldDB" id="A0AAD7WQ35"/>
<evidence type="ECO:0000259" key="14">
    <source>
        <dbReference type="PROSITE" id="PS50835"/>
    </source>
</evidence>
<keyword evidence="16" id="KW-1185">Reference proteome</keyword>
<dbReference type="PANTHER" id="PTHR25466">
    <property type="entry name" value="T-LYMPHOCYTE ACTIVATION ANTIGEN"/>
    <property type="match status" value="1"/>
</dbReference>
<feature type="transmembrane region" description="Helical" evidence="12">
    <location>
        <begin position="269"/>
        <end position="289"/>
    </location>
</feature>
<feature type="region of interest" description="Disordered" evidence="11">
    <location>
        <begin position="295"/>
        <end position="322"/>
    </location>
</feature>
<comment type="subcellular location">
    <subcellularLocation>
        <location evidence="1">Cell membrane</location>
        <topology evidence="1">Single-pass type I membrane protein</topology>
    </subcellularLocation>
</comment>
<keyword evidence="7" id="KW-1015">Disulfide bond</keyword>
<dbReference type="GO" id="GO:0042130">
    <property type="term" value="P:negative regulation of T cell proliferation"/>
    <property type="evidence" value="ECO:0007669"/>
    <property type="project" value="TreeGrafter"/>
</dbReference>
<feature type="compositionally biased region" description="Acidic residues" evidence="11">
    <location>
        <begin position="301"/>
        <end position="322"/>
    </location>
</feature>
<keyword evidence="8" id="KW-0675">Receptor</keyword>
<dbReference type="Gene3D" id="2.60.40.10">
    <property type="entry name" value="Immunoglobulins"/>
    <property type="match status" value="2"/>
</dbReference>
<dbReference type="EMBL" id="JAINUG010000054">
    <property type="protein sequence ID" value="KAJ8404234.1"/>
    <property type="molecule type" value="Genomic_DNA"/>
</dbReference>
<dbReference type="InterPro" id="IPR036179">
    <property type="entry name" value="Ig-like_dom_sf"/>
</dbReference>
<gene>
    <name evidence="15" type="ORF">AAFF_G00340070</name>
</gene>
<accession>A0AAD7WQ35</accession>
<keyword evidence="5 12" id="KW-1133">Transmembrane helix</keyword>
<name>A0AAD7WQ35_9TELE</name>
<keyword evidence="4 13" id="KW-0732">Signal</keyword>
<evidence type="ECO:0000256" key="7">
    <source>
        <dbReference type="ARBA" id="ARBA00023157"/>
    </source>
</evidence>
<evidence type="ECO:0000256" key="12">
    <source>
        <dbReference type="SAM" id="Phobius"/>
    </source>
</evidence>
<dbReference type="InterPro" id="IPR003599">
    <property type="entry name" value="Ig_sub"/>
</dbReference>
<protein>
    <recommendedName>
        <fullName evidence="14">Ig-like domain-containing protein</fullName>
    </recommendedName>
</protein>
<keyword evidence="2" id="KW-1003">Cell membrane</keyword>
<evidence type="ECO:0000256" key="3">
    <source>
        <dbReference type="ARBA" id="ARBA00022692"/>
    </source>
</evidence>
<keyword evidence="6 12" id="KW-0472">Membrane</keyword>
<feature type="chain" id="PRO_5042284504" description="Ig-like domain-containing protein" evidence="13">
    <location>
        <begin position="35"/>
        <end position="322"/>
    </location>
</feature>
<evidence type="ECO:0000256" key="1">
    <source>
        <dbReference type="ARBA" id="ARBA00004251"/>
    </source>
</evidence>
<dbReference type="InterPro" id="IPR007110">
    <property type="entry name" value="Ig-like_dom"/>
</dbReference>
<evidence type="ECO:0000256" key="6">
    <source>
        <dbReference type="ARBA" id="ARBA00023136"/>
    </source>
</evidence>
<dbReference type="PROSITE" id="PS50835">
    <property type="entry name" value="IG_LIKE"/>
    <property type="match status" value="2"/>
</dbReference>
<organism evidence="15 16">
    <name type="scientific">Aldrovandia affinis</name>
    <dbReference type="NCBI Taxonomy" id="143900"/>
    <lineage>
        <taxon>Eukaryota</taxon>
        <taxon>Metazoa</taxon>
        <taxon>Chordata</taxon>
        <taxon>Craniata</taxon>
        <taxon>Vertebrata</taxon>
        <taxon>Euteleostomi</taxon>
        <taxon>Actinopterygii</taxon>
        <taxon>Neopterygii</taxon>
        <taxon>Teleostei</taxon>
        <taxon>Notacanthiformes</taxon>
        <taxon>Halosauridae</taxon>
        <taxon>Aldrovandia</taxon>
    </lineage>
</organism>
<evidence type="ECO:0000256" key="10">
    <source>
        <dbReference type="ARBA" id="ARBA00023319"/>
    </source>
</evidence>
<feature type="domain" description="Ig-like" evidence="14">
    <location>
        <begin position="158"/>
        <end position="251"/>
    </location>
</feature>
<feature type="signal peptide" evidence="13">
    <location>
        <begin position="1"/>
        <end position="34"/>
    </location>
</feature>
<evidence type="ECO:0000256" key="4">
    <source>
        <dbReference type="ARBA" id="ARBA00022729"/>
    </source>
</evidence>
<keyword evidence="10" id="KW-0393">Immunoglobulin domain</keyword>
<evidence type="ECO:0000256" key="2">
    <source>
        <dbReference type="ARBA" id="ARBA00022475"/>
    </source>
</evidence>
<evidence type="ECO:0000256" key="8">
    <source>
        <dbReference type="ARBA" id="ARBA00023170"/>
    </source>
</evidence>
<dbReference type="SMART" id="SM00409">
    <property type="entry name" value="IG"/>
    <property type="match status" value="2"/>
</dbReference>
<dbReference type="GO" id="GO:0009897">
    <property type="term" value="C:external side of plasma membrane"/>
    <property type="evidence" value="ECO:0007669"/>
    <property type="project" value="TreeGrafter"/>
</dbReference>
<dbReference type="SUPFAM" id="SSF48726">
    <property type="entry name" value="Immunoglobulin"/>
    <property type="match status" value="2"/>
</dbReference>
<proteinExistence type="predicted"/>
<evidence type="ECO:0000256" key="9">
    <source>
        <dbReference type="ARBA" id="ARBA00023180"/>
    </source>
</evidence>
<dbReference type="GO" id="GO:0007166">
    <property type="term" value="P:cell surface receptor signaling pathway"/>
    <property type="evidence" value="ECO:0007669"/>
    <property type="project" value="TreeGrafter"/>
</dbReference>
<dbReference type="PANTHER" id="PTHR25466:SF14">
    <property type="entry name" value="BUTYROPHILIN SUBFAMILY 2 MEMBER A2-LIKE-RELATED"/>
    <property type="match status" value="1"/>
</dbReference>
<comment type="caution">
    <text evidence="15">The sequence shown here is derived from an EMBL/GenBank/DDBJ whole genome shotgun (WGS) entry which is preliminary data.</text>
</comment>
<dbReference type="GO" id="GO:0031295">
    <property type="term" value="P:T cell costimulation"/>
    <property type="evidence" value="ECO:0007669"/>
    <property type="project" value="TreeGrafter"/>
</dbReference>
<dbReference type="Proteomes" id="UP001221898">
    <property type="component" value="Unassembled WGS sequence"/>
</dbReference>
<dbReference type="InterPro" id="IPR051713">
    <property type="entry name" value="T-cell_Activation_Regulation"/>
</dbReference>
<dbReference type="GO" id="GO:0071222">
    <property type="term" value="P:cellular response to lipopolysaccharide"/>
    <property type="evidence" value="ECO:0007669"/>
    <property type="project" value="TreeGrafter"/>
</dbReference>
<reference evidence="15" key="1">
    <citation type="journal article" date="2023" name="Science">
        <title>Genome structures resolve the early diversification of teleost fishes.</title>
        <authorList>
            <person name="Parey E."/>
            <person name="Louis A."/>
            <person name="Montfort J."/>
            <person name="Bouchez O."/>
            <person name="Roques C."/>
            <person name="Iampietro C."/>
            <person name="Lluch J."/>
            <person name="Castinel A."/>
            <person name="Donnadieu C."/>
            <person name="Desvignes T."/>
            <person name="Floi Bucao C."/>
            <person name="Jouanno E."/>
            <person name="Wen M."/>
            <person name="Mejri S."/>
            <person name="Dirks R."/>
            <person name="Jansen H."/>
            <person name="Henkel C."/>
            <person name="Chen W.J."/>
            <person name="Zahm M."/>
            <person name="Cabau C."/>
            <person name="Klopp C."/>
            <person name="Thompson A.W."/>
            <person name="Robinson-Rechavi M."/>
            <person name="Braasch I."/>
            <person name="Lecointre G."/>
            <person name="Bobe J."/>
            <person name="Postlethwait J.H."/>
            <person name="Berthelot C."/>
            <person name="Roest Crollius H."/>
            <person name="Guiguen Y."/>
        </authorList>
    </citation>
    <scope>NUCLEOTIDE SEQUENCE</scope>
    <source>
        <strain evidence="15">NC1722</strain>
    </source>
</reference>
<sequence>MIGWKETQHTQGYSMTEDMAAAVLLPLLLLVCSANLERTASFDDTVKLECPPVNRGVYGQDTWIRCSVRGGSGRYVSRLVWKRLDSGTHGSTVSFFGVKDWNGGRFESGWDKVNMEVWLLVRNTQDADEGRYKCLAMTDQGYVESSTSLKVTARYTEPTVWSVPERNIVDDMEVTMFCQTHGGYPRGTIHWFDQYGTNWTRSAKMEAQETKDKRFDLTSEFTVWRVSSGSPGYRCRVVSSDGGREGEAELHLMFRDPEKSVQRWSNNSIVAVIVVVGSLATGVLLLVLLQRRGPPRKVHTEEEDIRNEEEGAEKEEEESTAC</sequence>
<feature type="domain" description="Ig-like" evidence="14">
    <location>
        <begin position="59"/>
        <end position="150"/>
    </location>
</feature>
<dbReference type="GO" id="GO:0006955">
    <property type="term" value="P:immune response"/>
    <property type="evidence" value="ECO:0007669"/>
    <property type="project" value="TreeGrafter"/>
</dbReference>
<evidence type="ECO:0000313" key="15">
    <source>
        <dbReference type="EMBL" id="KAJ8404234.1"/>
    </source>
</evidence>
<dbReference type="GO" id="GO:0042102">
    <property type="term" value="P:positive regulation of T cell proliferation"/>
    <property type="evidence" value="ECO:0007669"/>
    <property type="project" value="TreeGrafter"/>
</dbReference>
<dbReference type="InterPro" id="IPR013783">
    <property type="entry name" value="Ig-like_fold"/>
</dbReference>
<evidence type="ECO:0000256" key="13">
    <source>
        <dbReference type="SAM" id="SignalP"/>
    </source>
</evidence>
<keyword evidence="3 12" id="KW-0812">Transmembrane</keyword>
<evidence type="ECO:0000256" key="11">
    <source>
        <dbReference type="SAM" id="MobiDB-lite"/>
    </source>
</evidence>